<feature type="transmembrane region" description="Helical" evidence="6">
    <location>
        <begin position="452"/>
        <end position="471"/>
    </location>
</feature>
<evidence type="ECO:0000313" key="7">
    <source>
        <dbReference type="EMBL" id="KIW76331.1"/>
    </source>
</evidence>
<feature type="transmembrane region" description="Helical" evidence="6">
    <location>
        <begin position="406"/>
        <end position="431"/>
    </location>
</feature>
<comment type="subcellular location">
    <subcellularLocation>
        <location evidence="1">Membrane</location>
        <topology evidence="1">Multi-pass membrane protein</topology>
    </subcellularLocation>
</comment>
<feature type="transmembrane region" description="Helical" evidence="6">
    <location>
        <begin position="283"/>
        <end position="308"/>
    </location>
</feature>
<feature type="transmembrane region" description="Helical" evidence="6">
    <location>
        <begin position="241"/>
        <end position="262"/>
    </location>
</feature>
<dbReference type="Proteomes" id="UP000053029">
    <property type="component" value="Unassembled WGS sequence"/>
</dbReference>
<keyword evidence="4 6" id="KW-1133">Transmembrane helix</keyword>
<proteinExistence type="predicted"/>
<protein>
    <recommendedName>
        <fullName evidence="9">Amino acid permease</fullName>
    </recommendedName>
</protein>
<dbReference type="RefSeq" id="XP_013280139.1">
    <property type="nucleotide sequence ID" value="XM_013424685.1"/>
</dbReference>
<keyword evidence="5 6" id="KW-0472">Membrane</keyword>
<feature type="transmembrane region" description="Helical" evidence="6">
    <location>
        <begin position="201"/>
        <end position="221"/>
    </location>
</feature>
<dbReference type="Gene3D" id="1.20.1740.10">
    <property type="entry name" value="Amino acid/polyamine transporter I"/>
    <property type="match status" value="1"/>
</dbReference>
<feature type="transmembrane region" description="Helical" evidence="6">
    <location>
        <begin position="328"/>
        <end position="349"/>
    </location>
</feature>
<dbReference type="VEuPathDB" id="FungiDB:Z517_11077"/>
<feature type="transmembrane region" description="Helical" evidence="6">
    <location>
        <begin position="79"/>
        <end position="103"/>
    </location>
</feature>
<feature type="transmembrane region" description="Helical" evidence="6">
    <location>
        <begin position="124"/>
        <end position="152"/>
    </location>
</feature>
<dbReference type="OrthoDB" id="3257095at2759"/>
<dbReference type="HOGENOM" id="CLU_004495_6_2_1"/>
<evidence type="ECO:0000256" key="2">
    <source>
        <dbReference type="ARBA" id="ARBA00022448"/>
    </source>
</evidence>
<dbReference type="PIRSF" id="PIRSF006060">
    <property type="entry name" value="AA_transporter"/>
    <property type="match status" value="1"/>
</dbReference>
<dbReference type="AlphaFoldDB" id="A0A0D2DF51"/>
<keyword evidence="8" id="KW-1185">Reference proteome</keyword>
<dbReference type="Pfam" id="PF13520">
    <property type="entry name" value="AA_permease_2"/>
    <property type="match status" value="1"/>
</dbReference>
<name>A0A0D2DF51_9EURO</name>
<feature type="transmembrane region" description="Helical" evidence="6">
    <location>
        <begin position="380"/>
        <end position="400"/>
    </location>
</feature>
<evidence type="ECO:0000256" key="1">
    <source>
        <dbReference type="ARBA" id="ARBA00004141"/>
    </source>
</evidence>
<gene>
    <name evidence="7" type="ORF">Z517_11077</name>
</gene>
<dbReference type="GO" id="GO:0016020">
    <property type="term" value="C:membrane"/>
    <property type="evidence" value="ECO:0007669"/>
    <property type="project" value="UniProtKB-SubCell"/>
</dbReference>
<organism evidence="7 8">
    <name type="scientific">Fonsecaea pedrosoi CBS 271.37</name>
    <dbReference type="NCBI Taxonomy" id="1442368"/>
    <lineage>
        <taxon>Eukaryota</taxon>
        <taxon>Fungi</taxon>
        <taxon>Dikarya</taxon>
        <taxon>Ascomycota</taxon>
        <taxon>Pezizomycotina</taxon>
        <taxon>Eurotiomycetes</taxon>
        <taxon>Chaetothyriomycetidae</taxon>
        <taxon>Chaetothyriales</taxon>
        <taxon>Herpotrichiellaceae</taxon>
        <taxon>Fonsecaea</taxon>
    </lineage>
</organism>
<evidence type="ECO:0000256" key="4">
    <source>
        <dbReference type="ARBA" id="ARBA00022989"/>
    </source>
</evidence>
<dbReference type="EMBL" id="KN846975">
    <property type="protein sequence ID" value="KIW76331.1"/>
    <property type="molecule type" value="Genomic_DNA"/>
</dbReference>
<sequence>MDIEKLAKRKEEVETVPPVNRRSLNDEQLLAALGHKQELQRDFSIWSLGSLCLCLMATWEALSSVVAAALISGGAPCLFYNYIISFAGTVAIALSLAEISSIWPTAGGQYHWVAVLAPRGSRVVASWFTGWISVGGQIVLTASAAFAAGLQFQALITLNHPDTYVPQRWQGMLFYWLVLLYAAAVNIWGSKILPHTNLASGVLHILGFVAIFIVLGVMAPKHSADYVFAQVSNSSGWSSDGVAWLIGLLSSVYPFLGYDAAAHLSEEMPRPSRNVPIAMVGSVVANGIIGFAYCLMLLFSLGDLPSLLESPTGFPFMQLYLNVTKSPAGATILSLVICLIATAANAAGLTSTSRTFWAFARDEATPFAKYFAHVDSKLKVPVRMIVLVSVLQGLLGFIYLGNTTAFNAILSMAIIGMYLSYLLPVVYMVIYGRVKLSKDEYGPFKLGKLGGVLTNVLAIVWLIFAMIFSTFPNFQPVTAQNMNYSTVVLAGWVGGGALYYFFRGRKVYTGPVIETESSALAAIGA</sequence>
<feature type="transmembrane region" description="Helical" evidence="6">
    <location>
        <begin position="45"/>
        <end position="73"/>
    </location>
</feature>
<dbReference type="GeneID" id="25310567"/>
<dbReference type="PANTHER" id="PTHR45649:SF14">
    <property type="entry name" value="GABA PERMEASE"/>
    <property type="match status" value="1"/>
</dbReference>
<evidence type="ECO:0008006" key="9">
    <source>
        <dbReference type="Google" id="ProtNLM"/>
    </source>
</evidence>
<accession>A0A0D2DF51</accession>
<dbReference type="GO" id="GO:0022857">
    <property type="term" value="F:transmembrane transporter activity"/>
    <property type="evidence" value="ECO:0007669"/>
    <property type="project" value="InterPro"/>
</dbReference>
<dbReference type="InterPro" id="IPR002293">
    <property type="entry name" value="AA/rel_permease1"/>
</dbReference>
<keyword evidence="3 6" id="KW-0812">Transmembrane</keyword>
<feature type="transmembrane region" description="Helical" evidence="6">
    <location>
        <begin position="172"/>
        <end position="189"/>
    </location>
</feature>
<evidence type="ECO:0000256" key="6">
    <source>
        <dbReference type="SAM" id="Phobius"/>
    </source>
</evidence>
<evidence type="ECO:0000313" key="8">
    <source>
        <dbReference type="Proteomes" id="UP000053029"/>
    </source>
</evidence>
<dbReference type="PANTHER" id="PTHR45649">
    <property type="entry name" value="AMINO-ACID PERMEASE BAT1"/>
    <property type="match status" value="1"/>
</dbReference>
<reference evidence="7 8" key="1">
    <citation type="submission" date="2015-01" db="EMBL/GenBank/DDBJ databases">
        <title>The Genome Sequence of Fonsecaea pedrosoi CBS 271.37.</title>
        <authorList>
            <consortium name="The Broad Institute Genomics Platform"/>
            <person name="Cuomo C."/>
            <person name="de Hoog S."/>
            <person name="Gorbushina A."/>
            <person name="Stielow B."/>
            <person name="Teixiera M."/>
            <person name="Abouelleil A."/>
            <person name="Chapman S.B."/>
            <person name="Priest M."/>
            <person name="Young S.K."/>
            <person name="Wortman J."/>
            <person name="Nusbaum C."/>
            <person name="Birren B."/>
        </authorList>
    </citation>
    <scope>NUCLEOTIDE SEQUENCE [LARGE SCALE GENOMIC DNA]</scope>
    <source>
        <strain evidence="7 8">CBS 271.37</strain>
    </source>
</reference>
<evidence type="ECO:0000256" key="5">
    <source>
        <dbReference type="ARBA" id="ARBA00023136"/>
    </source>
</evidence>
<dbReference type="STRING" id="1442368.A0A0D2DF51"/>
<feature type="transmembrane region" description="Helical" evidence="6">
    <location>
        <begin position="483"/>
        <end position="502"/>
    </location>
</feature>
<evidence type="ECO:0000256" key="3">
    <source>
        <dbReference type="ARBA" id="ARBA00022692"/>
    </source>
</evidence>
<keyword evidence="2" id="KW-0813">Transport</keyword>